<accession>A0A919EK28</accession>
<dbReference type="CDD" id="cd03360">
    <property type="entry name" value="LbH_AT_putative"/>
    <property type="match status" value="1"/>
</dbReference>
<gene>
    <name evidence="5" type="primary">wecD</name>
    <name evidence="5" type="ORF">GCM10017161_14410</name>
</gene>
<dbReference type="Proteomes" id="UP000623842">
    <property type="component" value="Unassembled WGS sequence"/>
</dbReference>
<feature type="domain" description="PglD N-terminal" evidence="4">
    <location>
        <begin position="3"/>
        <end position="79"/>
    </location>
</feature>
<dbReference type="RefSeq" id="WP_189768710.1">
    <property type="nucleotide sequence ID" value="NZ_BNCK01000003.1"/>
</dbReference>
<dbReference type="PANTHER" id="PTHR43300:SF7">
    <property type="entry name" value="UDP-N-ACETYLBACILLOSAMINE N-ACETYLTRANSFERASE"/>
    <property type="match status" value="1"/>
</dbReference>
<dbReference type="InterPro" id="IPR050179">
    <property type="entry name" value="Trans_hexapeptide_repeat"/>
</dbReference>
<evidence type="ECO:0000259" key="4">
    <source>
        <dbReference type="Pfam" id="PF17836"/>
    </source>
</evidence>
<dbReference type="PANTHER" id="PTHR43300">
    <property type="entry name" value="ACETYLTRANSFERASE"/>
    <property type="match status" value="1"/>
</dbReference>
<feature type="binding site" evidence="3">
    <location>
        <position position="68"/>
    </location>
    <ligand>
        <name>substrate</name>
    </ligand>
</feature>
<name>A0A919EK28_9GAMM</name>
<evidence type="ECO:0000313" key="6">
    <source>
        <dbReference type="Proteomes" id="UP000623842"/>
    </source>
</evidence>
<evidence type="ECO:0000256" key="3">
    <source>
        <dbReference type="PIRSR" id="PIRSR620019-2"/>
    </source>
</evidence>
<dbReference type="NCBIfam" id="TIGR03570">
    <property type="entry name" value="NeuD_NnaD"/>
    <property type="match status" value="1"/>
</dbReference>
<feature type="active site" description="Proton acceptor" evidence="2">
    <location>
        <position position="135"/>
    </location>
</feature>
<feature type="site" description="Increases basicity of active site His" evidence="2">
    <location>
        <position position="136"/>
    </location>
</feature>
<comment type="similarity">
    <text evidence="1">Belongs to the transferase hexapeptide repeat family.</text>
</comment>
<evidence type="ECO:0000313" key="5">
    <source>
        <dbReference type="EMBL" id="GHF87876.1"/>
    </source>
</evidence>
<dbReference type="SUPFAM" id="SSF51161">
    <property type="entry name" value="Trimeric LpxA-like enzymes"/>
    <property type="match status" value="1"/>
</dbReference>
<dbReference type="EMBL" id="BNCK01000003">
    <property type="protein sequence ID" value="GHF87876.1"/>
    <property type="molecule type" value="Genomic_DNA"/>
</dbReference>
<dbReference type="Pfam" id="PF17836">
    <property type="entry name" value="PglD_N"/>
    <property type="match status" value="1"/>
</dbReference>
<evidence type="ECO:0000256" key="2">
    <source>
        <dbReference type="PIRSR" id="PIRSR620019-1"/>
    </source>
</evidence>
<dbReference type="InterPro" id="IPR020019">
    <property type="entry name" value="AcTrfase_PglD-like"/>
</dbReference>
<sequence>MSKLLIIGAGGHGKVIADCAEASCQFSEIAFLDDSHPERDTNLAWPIIDKSSAWKIYKEEYDFALALGHNKSRLAMYKALQDSNARMPNIVHPRAVVSKHVSLGAANVIFAGAVVNPGVSIGNACIINTGATVDHDCTLGDAIHISPGANLAGTVSVGDLTWFGVGSCSVQSIDIAFNTQVGAGAAVTNSTQASGLYVGVPAKRIKDID</sequence>
<comment type="caution">
    <text evidence="5">The sequence shown here is derived from an EMBL/GenBank/DDBJ whole genome shotgun (WGS) entry which is preliminary data.</text>
</comment>
<organism evidence="5 6">
    <name type="scientific">Thalassotalea marina</name>
    <dbReference type="NCBI Taxonomy" id="1673741"/>
    <lineage>
        <taxon>Bacteria</taxon>
        <taxon>Pseudomonadati</taxon>
        <taxon>Pseudomonadota</taxon>
        <taxon>Gammaproteobacteria</taxon>
        <taxon>Alteromonadales</taxon>
        <taxon>Colwelliaceae</taxon>
        <taxon>Thalassotalea</taxon>
    </lineage>
</organism>
<feature type="binding site" evidence="3">
    <location>
        <position position="144"/>
    </location>
    <ligand>
        <name>acetyl-CoA</name>
        <dbReference type="ChEBI" id="CHEBI:57288"/>
    </ligand>
</feature>
<proteinExistence type="inferred from homology"/>
<dbReference type="InterPro" id="IPR041561">
    <property type="entry name" value="PglD_N"/>
</dbReference>
<dbReference type="Gene3D" id="2.160.10.10">
    <property type="entry name" value="Hexapeptide repeat proteins"/>
    <property type="match status" value="1"/>
</dbReference>
<reference evidence="5" key="1">
    <citation type="journal article" date="2014" name="Int. J. Syst. Evol. Microbiol.">
        <title>Complete genome sequence of Corynebacterium casei LMG S-19264T (=DSM 44701T), isolated from a smear-ripened cheese.</title>
        <authorList>
            <consortium name="US DOE Joint Genome Institute (JGI-PGF)"/>
            <person name="Walter F."/>
            <person name="Albersmeier A."/>
            <person name="Kalinowski J."/>
            <person name="Ruckert C."/>
        </authorList>
    </citation>
    <scope>NUCLEOTIDE SEQUENCE</scope>
    <source>
        <strain evidence="5">KCTC 42731</strain>
    </source>
</reference>
<dbReference type="AlphaFoldDB" id="A0A919EK28"/>
<evidence type="ECO:0000256" key="1">
    <source>
        <dbReference type="ARBA" id="ARBA00007274"/>
    </source>
</evidence>
<keyword evidence="6" id="KW-1185">Reference proteome</keyword>
<dbReference type="Gene3D" id="3.40.50.20">
    <property type="match status" value="1"/>
</dbReference>
<reference evidence="5" key="2">
    <citation type="submission" date="2020-09" db="EMBL/GenBank/DDBJ databases">
        <authorList>
            <person name="Sun Q."/>
            <person name="Kim S."/>
        </authorList>
    </citation>
    <scope>NUCLEOTIDE SEQUENCE</scope>
    <source>
        <strain evidence="5">KCTC 42731</strain>
    </source>
</reference>
<protein>
    <submittedName>
        <fullName evidence="5">Acetyltransferase</fullName>
    </submittedName>
</protein>
<dbReference type="InterPro" id="IPR011004">
    <property type="entry name" value="Trimer_LpxA-like_sf"/>
</dbReference>